<evidence type="ECO:0000256" key="2">
    <source>
        <dbReference type="ARBA" id="ARBA00008787"/>
    </source>
</evidence>
<keyword evidence="7" id="KW-0969">Cilium</keyword>
<keyword evidence="7" id="KW-0282">Flagellum</keyword>
<accession>A0A9D7DXE8</accession>
<evidence type="ECO:0000256" key="4">
    <source>
        <dbReference type="ARBA" id="ARBA00022795"/>
    </source>
</evidence>
<dbReference type="Pfam" id="PF02561">
    <property type="entry name" value="FliS"/>
    <property type="match status" value="1"/>
</dbReference>
<dbReference type="SUPFAM" id="SSF101116">
    <property type="entry name" value="Flagellar export chaperone FliS"/>
    <property type="match status" value="1"/>
</dbReference>
<evidence type="ECO:0000256" key="3">
    <source>
        <dbReference type="ARBA" id="ARBA00022490"/>
    </source>
</evidence>
<dbReference type="GO" id="GO:0044780">
    <property type="term" value="P:bacterial-type flagellum assembly"/>
    <property type="evidence" value="ECO:0007669"/>
    <property type="project" value="InterPro"/>
</dbReference>
<name>A0A9D7DXE8_9PROT</name>
<dbReference type="PIRSF" id="PIRSF039090">
    <property type="entry name" value="Flis"/>
    <property type="match status" value="1"/>
</dbReference>
<dbReference type="InterPro" id="IPR003713">
    <property type="entry name" value="FliS"/>
</dbReference>
<organism evidence="7 8">
    <name type="scientific">Candidatus Methylophosphatis roskildensis</name>
    <dbReference type="NCBI Taxonomy" id="2899263"/>
    <lineage>
        <taxon>Bacteria</taxon>
        <taxon>Pseudomonadati</taxon>
        <taxon>Pseudomonadota</taxon>
        <taxon>Betaproteobacteria</taxon>
        <taxon>Nitrosomonadales</taxon>
        <taxon>Sterolibacteriaceae</taxon>
        <taxon>Candidatus Methylophosphatis</taxon>
    </lineage>
</organism>
<gene>
    <name evidence="7" type="primary">fliS</name>
    <name evidence="7" type="ORF">IPH26_06625</name>
</gene>
<keyword evidence="3 6" id="KW-0963">Cytoplasm</keyword>
<keyword evidence="5" id="KW-0143">Chaperone</keyword>
<evidence type="ECO:0000256" key="1">
    <source>
        <dbReference type="ARBA" id="ARBA00004514"/>
    </source>
</evidence>
<dbReference type="Proteomes" id="UP000807785">
    <property type="component" value="Unassembled WGS sequence"/>
</dbReference>
<sequence>MFAHRSGALAYKNVGVENGVSSADPHRLTLMLFEGALVSTNAARIHLESGDVPLKGSAISKAIEIISNGLKVSLDFEVGGELAQRLASLYDYMCTRLLHANVRNDLAALAEVSTLLRELKEAWEQIGKPNSIANSGSTA</sequence>
<comment type="similarity">
    <text evidence="2 6">Belongs to the FliS family.</text>
</comment>
<keyword evidence="7" id="KW-0966">Cell projection</keyword>
<dbReference type="PANTHER" id="PTHR34773">
    <property type="entry name" value="FLAGELLAR SECRETION CHAPERONE FLIS"/>
    <property type="match status" value="1"/>
</dbReference>
<proteinExistence type="inferred from homology"/>
<keyword evidence="4 6" id="KW-1005">Bacterial flagellum biogenesis</keyword>
<dbReference type="GO" id="GO:0071973">
    <property type="term" value="P:bacterial-type flagellum-dependent cell motility"/>
    <property type="evidence" value="ECO:0007669"/>
    <property type="project" value="TreeGrafter"/>
</dbReference>
<dbReference type="NCBIfam" id="TIGR00208">
    <property type="entry name" value="fliS"/>
    <property type="match status" value="1"/>
</dbReference>
<dbReference type="GO" id="GO:0005829">
    <property type="term" value="C:cytosol"/>
    <property type="evidence" value="ECO:0007669"/>
    <property type="project" value="UniProtKB-SubCell"/>
</dbReference>
<dbReference type="AlphaFoldDB" id="A0A9D7DXE8"/>
<comment type="subcellular location">
    <subcellularLocation>
        <location evidence="1 6">Cytoplasm</location>
        <location evidence="1 6">Cytosol</location>
    </subcellularLocation>
</comment>
<evidence type="ECO:0000313" key="7">
    <source>
        <dbReference type="EMBL" id="MBK6972628.1"/>
    </source>
</evidence>
<evidence type="ECO:0000313" key="8">
    <source>
        <dbReference type="Proteomes" id="UP000807785"/>
    </source>
</evidence>
<evidence type="ECO:0000256" key="6">
    <source>
        <dbReference type="PIRNR" id="PIRNR039090"/>
    </source>
</evidence>
<comment type="caution">
    <text evidence="7">The sequence shown here is derived from an EMBL/GenBank/DDBJ whole genome shotgun (WGS) entry which is preliminary data.</text>
</comment>
<dbReference type="InterPro" id="IPR036584">
    <property type="entry name" value="FliS_sf"/>
</dbReference>
<evidence type="ECO:0000256" key="5">
    <source>
        <dbReference type="ARBA" id="ARBA00023186"/>
    </source>
</evidence>
<reference evidence="7" key="1">
    <citation type="submission" date="2020-10" db="EMBL/GenBank/DDBJ databases">
        <title>Connecting structure to function with the recovery of over 1000 high-quality activated sludge metagenome-assembled genomes encoding full-length rRNA genes using long-read sequencing.</title>
        <authorList>
            <person name="Singleton C.M."/>
            <person name="Petriglieri F."/>
            <person name="Kristensen J.M."/>
            <person name="Kirkegaard R.H."/>
            <person name="Michaelsen T.Y."/>
            <person name="Andersen M.H."/>
            <person name="Karst S.M."/>
            <person name="Dueholm M.S."/>
            <person name="Nielsen P.H."/>
            <person name="Albertsen M."/>
        </authorList>
    </citation>
    <scope>NUCLEOTIDE SEQUENCE</scope>
    <source>
        <strain evidence="7">Bjer_18-Q3-R1-45_BAT3C.347</strain>
    </source>
</reference>
<dbReference type="Gene3D" id="1.20.120.340">
    <property type="entry name" value="Flagellar protein FliS"/>
    <property type="match status" value="1"/>
</dbReference>
<protein>
    <recommendedName>
        <fullName evidence="6">Flagellar secretion chaperone FliS</fullName>
    </recommendedName>
</protein>
<dbReference type="CDD" id="cd16098">
    <property type="entry name" value="FliS"/>
    <property type="match status" value="1"/>
</dbReference>
<dbReference type="PANTHER" id="PTHR34773:SF1">
    <property type="entry name" value="FLAGELLAR SECRETION CHAPERONE FLIS"/>
    <property type="match status" value="1"/>
</dbReference>
<dbReference type="EMBL" id="JADJEV010000003">
    <property type="protein sequence ID" value="MBK6972628.1"/>
    <property type="molecule type" value="Genomic_DNA"/>
</dbReference>